<proteinExistence type="predicted"/>
<protein>
    <submittedName>
        <fullName evidence="5">HlyD family efflux transporter periplasmic adaptor subunit</fullName>
    </submittedName>
</protein>
<sequence>MSEDAQSLFRQEVLQAKSDTAAGAPLHIQPVRAGTLTAFFALLAVAAIGVLVFGSYTKKERVQGLLQPEGGVAQILPPETGVVRQVRVKEGQTVKAGDLIAEISQERFSDAGNTQALIESSLNQQRTQVQEQAEGQNAAHQATLAGLDQRIAQGRRDLIATLEEMRLQEQQIASASKLLKQLQPLAEEKIISDLQYEQQRQALLDQTARLQALKRQKSATEADLAQAQDERQKQAAQHRVTRAGLDRDMLSLQQEQLQRRSARVTWLKAPFDGTISGLLATPGQSVGPSTVITSVVPAESKLEAVLYVPSTAMGFIKAGQHVRISYDAFPYQRFGQYAGTVRSVSQTDVPVQTGNGQDRRAVFLVRVALSTDRIQAYGADIALRPGHSLTADIELDRRRLYRWMLDPLFAFSGKL</sequence>
<keyword evidence="2" id="KW-1133">Transmembrane helix</keyword>
<dbReference type="Proteomes" id="UP000292120">
    <property type="component" value="Unassembled WGS sequence"/>
</dbReference>
<dbReference type="OrthoDB" id="9775513at2"/>
<feature type="domain" description="AprE-like beta-barrel" evidence="4">
    <location>
        <begin position="306"/>
        <end position="394"/>
    </location>
</feature>
<dbReference type="Pfam" id="PF26002">
    <property type="entry name" value="Beta-barrel_AprE"/>
    <property type="match status" value="1"/>
</dbReference>
<evidence type="ECO:0000259" key="3">
    <source>
        <dbReference type="Pfam" id="PF25973"/>
    </source>
</evidence>
<dbReference type="RefSeq" id="WP_130969264.1">
    <property type="nucleotide sequence ID" value="NZ_SIXI01000009.1"/>
</dbReference>
<dbReference type="Gene3D" id="2.40.50.100">
    <property type="match status" value="1"/>
</dbReference>
<dbReference type="InterPro" id="IPR058647">
    <property type="entry name" value="BSH_CzcB-like"/>
</dbReference>
<evidence type="ECO:0000313" key="6">
    <source>
        <dbReference type="Proteomes" id="UP000292120"/>
    </source>
</evidence>
<evidence type="ECO:0000256" key="1">
    <source>
        <dbReference type="SAM" id="MobiDB-lite"/>
    </source>
</evidence>
<gene>
    <name evidence="5" type="ORF">EYS42_16290</name>
</gene>
<keyword evidence="2" id="KW-0472">Membrane</keyword>
<reference evidence="5 6" key="1">
    <citation type="submission" date="2019-02" db="EMBL/GenBank/DDBJ databases">
        <title>Aquabacterium sp. strain KMB7.</title>
        <authorList>
            <person name="Chen W.-M."/>
        </authorList>
    </citation>
    <scope>NUCLEOTIDE SEQUENCE [LARGE SCALE GENOMIC DNA]</scope>
    <source>
        <strain evidence="5 6">KMB7</strain>
    </source>
</reference>
<dbReference type="AlphaFoldDB" id="A0A4Q9GVB6"/>
<comment type="caution">
    <text evidence="5">The sequence shown here is derived from an EMBL/GenBank/DDBJ whole genome shotgun (WGS) entry which is preliminary data.</text>
</comment>
<name>A0A4Q9GVB6_9BURK</name>
<keyword evidence="2" id="KW-0812">Transmembrane</keyword>
<evidence type="ECO:0000313" key="5">
    <source>
        <dbReference type="EMBL" id="TBO27668.1"/>
    </source>
</evidence>
<dbReference type="PRINTS" id="PR01490">
    <property type="entry name" value="RTXTOXIND"/>
</dbReference>
<dbReference type="PANTHER" id="PTHR30386">
    <property type="entry name" value="MEMBRANE FUSION SUBUNIT OF EMRAB-TOLC MULTIDRUG EFFLUX PUMP"/>
    <property type="match status" value="1"/>
</dbReference>
<accession>A0A4Q9GVB6</accession>
<evidence type="ECO:0000256" key="2">
    <source>
        <dbReference type="SAM" id="Phobius"/>
    </source>
</evidence>
<feature type="domain" description="CzcB-like barrel-sandwich hybrid" evidence="3">
    <location>
        <begin position="72"/>
        <end position="294"/>
    </location>
</feature>
<dbReference type="EMBL" id="SIXI01000009">
    <property type="protein sequence ID" value="TBO27668.1"/>
    <property type="molecule type" value="Genomic_DNA"/>
</dbReference>
<feature type="transmembrane region" description="Helical" evidence="2">
    <location>
        <begin position="36"/>
        <end position="56"/>
    </location>
</feature>
<keyword evidence="6" id="KW-1185">Reference proteome</keyword>
<organism evidence="5 6">
    <name type="scientific">Aquabacterium lacunae</name>
    <dbReference type="NCBI Taxonomy" id="2528630"/>
    <lineage>
        <taxon>Bacteria</taxon>
        <taxon>Pseudomonadati</taxon>
        <taxon>Pseudomonadota</taxon>
        <taxon>Betaproteobacteria</taxon>
        <taxon>Burkholderiales</taxon>
        <taxon>Aquabacterium</taxon>
    </lineage>
</organism>
<dbReference type="InterPro" id="IPR050739">
    <property type="entry name" value="MFP"/>
</dbReference>
<dbReference type="Gene3D" id="2.40.30.170">
    <property type="match status" value="1"/>
</dbReference>
<evidence type="ECO:0000259" key="4">
    <source>
        <dbReference type="Pfam" id="PF26002"/>
    </source>
</evidence>
<dbReference type="InterPro" id="IPR058982">
    <property type="entry name" value="Beta-barrel_AprE"/>
</dbReference>
<feature type="region of interest" description="Disordered" evidence="1">
    <location>
        <begin position="221"/>
        <end position="240"/>
    </location>
</feature>
<dbReference type="PANTHER" id="PTHR30386:SF28">
    <property type="entry name" value="EXPORTED PROTEIN"/>
    <property type="match status" value="1"/>
</dbReference>
<dbReference type="Pfam" id="PF25973">
    <property type="entry name" value="BSH_CzcB"/>
    <property type="match status" value="1"/>
</dbReference>